<name>A0AC61SB62_9EURY</name>
<dbReference type="Proteomes" id="UP000315423">
    <property type="component" value="Unassembled WGS sequence"/>
</dbReference>
<reference evidence="1" key="1">
    <citation type="submission" date="2018-09" db="EMBL/GenBank/DDBJ databases">
        <title>A genomic encyclopedia of anaerobic methanotrophic archaea.</title>
        <authorList>
            <person name="Skennerton C.T."/>
            <person name="Chadwick G.L."/>
            <person name="Laso-Perez R."/>
            <person name="Leu A.O."/>
            <person name="Speth D.R."/>
            <person name="Yu H."/>
            <person name="Morgan-Lang C."/>
            <person name="Hatzenpichler R."/>
            <person name="Goudeau D."/>
            <person name="Malmstrom R."/>
            <person name="Woyke T."/>
            <person name="Hallam S."/>
            <person name="Tyson G.W."/>
            <person name="Wegener G."/>
            <person name="Boetius A."/>
            <person name="Orphan V.J."/>
        </authorList>
    </citation>
    <scope>NUCLEOTIDE SEQUENCE</scope>
    <source>
        <strain evidence="1">CONS3730D10UFb2</strain>
    </source>
</reference>
<dbReference type="EMBL" id="QYBA01000128">
    <property type="protein sequence ID" value="TKY91801.1"/>
    <property type="molecule type" value="Genomic_DNA"/>
</dbReference>
<accession>A0AC61SB62</accession>
<protein>
    <submittedName>
        <fullName evidence="1">Uncharacterized protein</fullName>
    </submittedName>
</protein>
<organism evidence="1 2">
    <name type="scientific">Candidatus Methanomarinus sp</name>
    <dbReference type="NCBI Taxonomy" id="3386244"/>
    <lineage>
        <taxon>Archaea</taxon>
        <taxon>Methanobacteriati</taxon>
        <taxon>Methanobacteriota</taxon>
        <taxon>Stenosarchaea group</taxon>
        <taxon>Methanomicrobia</taxon>
        <taxon>Methanosarcinales</taxon>
        <taxon>ANME-2 cluster</taxon>
        <taxon>Candidatus Methanocomedenaceae</taxon>
        <taxon>Candidatus Methanomarinus</taxon>
    </lineage>
</organism>
<sequence length="150" mass="18452">MKQYLYHVNSWWTTDKIPPEYQNTIYREKTPEIENYIHDREILILIGPRRSGKTTIIYQLINSLLKSSIKAKNILYISLDDPEITLNIKKSLFIDLFELYQEIISRELKEEKLYIFIDEIQYYNGWEMWLKKYFDKFPNRLSQNYNFYEK</sequence>
<evidence type="ECO:0000313" key="1">
    <source>
        <dbReference type="EMBL" id="TKY91801.1"/>
    </source>
</evidence>
<evidence type="ECO:0000313" key="2">
    <source>
        <dbReference type="Proteomes" id="UP000315423"/>
    </source>
</evidence>
<gene>
    <name evidence="1" type="ORF">C5S46_03940</name>
</gene>
<proteinExistence type="predicted"/>
<comment type="caution">
    <text evidence="1">The sequence shown here is derived from an EMBL/GenBank/DDBJ whole genome shotgun (WGS) entry which is preliminary data.</text>
</comment>